<dbReference type="PROSITE" id="PS50005">
    <property type="entry name" value="TPR"/>
    <property type="match status" value="1"/>
</dbReference>
<dbReference type="AlphaFoldDB" id="A0A6P4Z5U0"/>
<sequence length="374" mass="42565">MTTYVRVRVLFRTEWNLLRVLFSRSTLKALHPKNLLQITSSLQVRKVGKNAADYCRRVGWLRLALTIGSASLIAAAPTREWWRVTGDDVDKLIGRAEQSFGEDELGRCCRTMALRKALQVVEPMEGDKKVEALSKIYTRLADLMTSLYEAEWIYREGVHLMEEGGPTRKSRYLVEGMRTRQAVAWLSCLSPRTPPTHHAARLLRNTAGALETSAQESMARGAPNREILIQLATTMQKLGQQYHLPEAELSLHKALMIYQHMYGLTHPDTIRVFNDLGNLYKGKEDYDRAISCYNRAIELGKAHAPWLVSSILRNLGTTLADMDDKSGARATFQMALKAAQDWQSLLVRENSDWKPNLTEEGDCRDLLEWIEEMD</sequence>
<dbReference type="InterPro" id="IPR011990">
    <property type="entry name" value="TPR-like_helical_dom_sf"/>
</dbReference>
<evidence type="ECO:0000256" key="1">
    <source>
        <dbReference type="PROSITE-ProRule" id="PRU00339"/>
    </source>
</evidence>
<gene>
    <name evidence="3" type="primary">LOC109470451</name>
</gene>
<evidence type="ECO:0000313" key="2">
    <source>
        <dbReference type="Proteomes" id="UP000515135"/>
    </source>
</evidence>
<dbReference type="KEGG" id="bbel:109470451"/>
<dbReference type="Proteomes" id="UP000515135">
    <property type="component" value="Unplaced"/>
</dbReference>
<evidence type="ECO:0000313" key="3">
    <source>
        <dbReference type="RefSeq" id="XP_019624961.1"/>
    </source>
</evidence>
<dbReference type="GeneID" id="109470451"/>
<reference evidence="3" key="1">
    <citation type="submission" date="2025-08" db="UniProtKB">
        <authorList>
            <consortium name="RefSeq"/>
        </authorList>
    </citation>
    <scope>IDENTIFICATION</scope>
    <source>
        <tissue evidence="3">Gonad</tissue>
    </source>
</reference>
<feature type="repeat" description="TPR" evidence="1">
    <location>
        <begin position="270"/>
        <end position="303"/>
    </location>
</feature>
<dbReference type="Gene3D" id="1.25.40.10">
    <property type="entry name" value="Tetratricopeptide repeat domain"/>
    <property type="match status" value="1"/>
</dbReference>
<dbReference type="OrthoDB" id="1658288at2759"/>
<dbReference type="SUPFAM" id="SSF48452">
    <property type="entry name" value="TPR-like"/>
    <property type="match status" value="1"/>
</dbReference>
<accession>A0A6P4Z5U0</accession>
<organism evidence="2 3">
    <name type="scientific">Branchiostoma belcheri</name>
    <name type="common">Amphioxus</name>
    <dbReference type="NCBI Taxonomy" id="7741"/>
    <lineage>
        <taxon>Eukaryota</taxon>
        <taxon>Metazoa</taxon>
        <taxon>Chordata</taxon>
        <taxon>Cephalochordata</taxon>
        <taxon>Leptocardii</taxon>
        <taxon>Amphioxiformes</taxon>
        <taxon>Branchiostomatidae</taxon>
        <taxon>Branchiostoma</taxon>
    </lineage>
</organism>
<dbReference type="SMART" id="SM00028">
    <property type="entry name" value="TPR"/>
    <property type="match status" value="2"/>
</dbReference>
<dbReference type="Pfam" id="PF13424">
    <property type="entry name" value="TPR_12"/>
    <property type="match status" value="1"/>
</dbReference>
<keyword evidence="2" id="KW-1185">Reference proteome</keyword>
<keyword evidence="1" id="KW-0802">TPR repeat</keyword>
<name>A0A6P4Z5U0_BRABE</name>
<dbReference type="RefSeq" id="XP_019624961.1">
    <property type="nucleotide sequence ID" value="XM_019769402.1"/>
</dbReference>
<dbReference type="InterPro" id="IPR019734">
    <property type="entry name" value="TPR_rpt"/>
</dbReference>
<protein>
    <submittedName>
        <fullName evidence="3">Uncharacterized protein LOC109470451</fullName>
    </submittedName>
</protein>
<proteinExistence type="predicted"/>